<comment type="caution">
    <text evidence="2">The sequence shown here is derived from an EMBL/GenBank/DDBJ whole genome shotgun (WGS) entry which is preliminary data.</text>
</comment>
<dbReference type="Proteomes" id="UP001206331">
    <property type="component" value="Unassembled WGS sequence"/>
</dbReference>
<evidence type="ECO:0000313" key="2">
    <source>
        <dbReference type="EMBL" id="MCQ9629265.1"/>
    </source>
</evidence>
<sequence length="98" mass="11311">MKFKLPKWLTVLNIVRAQFMVSMIAGFIFIWLDKEAGKALMNNALLLLMVLVYLEVMNLKDWHKNTIASLVTRSEILARVVYKLKQRGCKVTIDGVEQ</sequence>
<gene>
    <name evidence="2" type="ORF">LZL92_03120</name>
</gene>
<name>A0ABT1WS89_ACTSU</name>
<keyword evidence="1" id="KW-0812">Transmembrane</keyword>
<keyword evidence="3" id="KW-1185">Reference proteome</keyword>
<protein>
    <submittedName>
        <fullName evidence="2">Uncharacterized protein</fullName>
    </submittedName>
</protein>
<reference evidence="2 3" key="1">
    <citation type="submission" date="2021-12" db="EMBL/GenBank/DDBJ databases">
        <title>Identification and characterization of A. suis stains in western Canada.</title>
        <authorList>
            <person name="Kulathunga D.G.R.S."/>
            <person name="De Oliveira Costa M."/>
        </authorList>
    </citation>
    <scope>NUCLEOTIDE SEQUENCE [LARGE SCALE GENOMIC DNA]</scope>
    <source>
        <strain evidence="2 3">18_292</strain>
    </source>
</reference>
<dbReference type="RefSeq" id="WP_257175249.1">
    <property type="nucleotide sequence ID" value="NZ_JAJUOY010000007.1"/>
</dbReference>
<proteinExistence type="predicted"/>
<feature type="transmembrane region" description="Helical" evidence="1">
    <location>
        <begin position="12"/>
        <end position="32"/>
    </location>
</feature>
<evidence type="ECO:0000256" key="1">
    <source>
        <dbReference type="SAM" id="Phobius"/>
    </source>
</evidence>
<accession>A0ABT1WS89</accession>
<evidence type="ECO:0000313" key="3">
    <source>
        <dbReference type="Proteomes" id="UP001206331"/>
    </source>
</evidence>
<feature type="transmembrane region" description="Helical" evidence="1">
    <location>
        <begin position="38"/>
        <end position="56"/>
    </location>
</feature>
<keyword evidence="1" id="KW-1133">Transmembrane helix</keyword>
<keyword evidence="1" id="KW-0472">Membrane</keyword>
<organism evidence="2 3">
    <name type="scientific">Actinobacillus suis</name>
    <dbReference type="NCBI Taxonomy" id="716"/>
    <lineage>
        <taxon>Bacteria</taxon>
        <taxon>Pseudomonadati</taxon>
        <taxon>Pseudomonadota</taxon>
        <taxon>Gammaproteobacteria</taxon>
        <taxon>Pasteurellales</taxon>
        <taxon>Pasteurellaceae</taxon>
        <taxon>Actinobacillus</taxon>
    </lineage>
</organism>
<dbReference type="EMBL" id="JAJUPA010000002">
    <property type="protein sequence ID" value="MCQ9629265.1"/>
    <property type="molecule type" value="Genomic_DNA"/>
</dbReference>